<dbReference type="Proteomes" id="UP000236291">
    <property type="component" value="Unassembled WGS sequence"/>
</dbReference>
<sequence length="19" mass="2093">RRKGTGSSDPRCIGFKKVT</sequence>
<comment type="caution">
    <text evidence="1">The sequence shown here is derived from an EMBL/GenBank/DDBJ whole genome shotgun (WGS) entry which is preliminary data.</text>
</comment>
<evidence type="ECO:0000313" key="1">
    <source>
        <dbReference type="EMBL" id="PNX67056.1"/>
    </source>
</evidence>
<gene>
    <name evidence="1" type="ORF">L195_g063341</name>
</gene>
<accession>A0A2K3KLA4</accession>
<reference evidence="1 2" key="1">
    <citation type="journal article" date="2014" name="Am. J. Bot.">
        <title>Genome assembly and annotation for red clover (Trifolium pratense; Fabaceae).</title>
        <authorList>
            <person name="Istvanek J."/>
            <person name="Jaros M."/>
            <person name="Krenek A."/>
            <person name="Repkova J."/>
        </authorList>
    </citation>
    <scope>NUCLEOTIDE SEQUENCE [LARGE SCALE GENOMIC DNA]</scope>
    <source>
        <strain evidence="2">cv. Tatra</strain>
        <tissue evidence="1">Young leaves</tissue>
    </source>
</reference>
<feature type="non-terminal residue" evidence="1">
    <location>
        <position position="1"/>
    </location>
</feature>
<reference evidence="1 2" key="2">
    <citation type="journal article" date="2017" name="Front. Plant Sci.">
        <title>Gene Classification and Mining of Molecular Markers Useful in Red Clover (Trifolium pratense) Breeding.</title>
        <authorList>
            <person name="Istvanek J."/>
            <person name="Dluhosova J."/>
            <person name="Dluhos P."/>
            <person name="Patkova L."/>
            <person name="Nedelnik J."/>
            <person name="Repkova J."/>
        </authorList>
    </citation>
    <scope>NUCLEOTIDE SEQUENCE [LARGE SCALE GENOMIC DNA]</scope>
    <source>
        <strain evidence="2">cv. Tatra</strain>
        <tissue evidence="1">Young leaves</tissue>
    </source>
</reference>
<proteinExistence type="predicted"/>
<name>A0A2K3KLA4_TRIPR</name>
<evidence type="ECO:0000313" key="2">
    <source>
        <dbReference type="Proteomes" id="UP000236291"/>
    </source>
</evidence>
<organism evidence="1 2">
    <name type="scientific">Trifolium pratense</name>
    <name type="common">Red clover</name>
    <dbReference type="NCBI Taxonomy" id="57577"/>
    <lineage>
        <taxon>Eukaryota</taxon>
        <taxon>Viridiplantae</taxon>
        <taxon>Streptophyta</taxon>
        <taxon>Embryophyta</taxon>
        <taxon>Tracheophyta</taxon>
        <taxon>Spermatophyta</taxon>
        <taxon>Magnoliopsida</taxon>
        <taxon>eudicotyledons</taxon>
        <taxon>Gunneridae</taxon>
        <taxon>Pentapetalae</taxon>
        <taxon>rosids</taxon>
        <taxon>fabids</taxon>
        <taxon>Fabales</taxon>
        <taxon>Fabaceae</taxon>
        <taxon>Papilionoideae</taxon>
        <taxon>50 kb inversion clade</taxon>
        <taxon>NPAAA clade</taxon>
        <taxon>Hologalegina</taxon>
        <taxon>IRL clade</taxon>
        <taxon>Trifolieae</taxon>
        <taxon>Trifolium</taxon>
    </lineage>
</organism>
<protein>
    <submittedName>
        <fullName evidence="1">Uncharacterized protein</fullName>
    </submittedName>
</protein>
<dbReference type="AlphaFoldDB" id="A0A2K3KLA4"/>
<dbReference type="EMBL" id="ASHM01202998">
    <property type="protein sequence ID" value="PNX67056.1"/>
    <property type="molecule type" value="Genomic_DNA"/>
</dbReference>